<proteinExistence type="predicted"/>
<evidence type="ECO:0000313" key="3">
    <source>
        <dbReference type="Proteomes" id="UP000076276"/>
    </source>
</evidence>
<comment type="caution">
    <text evidence="2">The sequence shown here is derived from an EMBL/GenBank/DDBJ whole genome shotgun (WGS) entry which is preliminary data.</text>
</comment>
<dbReference type="PANTHER" id="PTHR41260:SF1">
    <property type="entry name" value="PROTEIN ECSC"/>
    <property type="match status" value="1"/>
</dbReference>
<name>A0A151Y0X1_9GAMM</name>
<dbReference type="Pfam" id="PF12787">
    <property type="entry name" value="EcsC"/>
    <property type="match status" value="1"/>
</dbReference>
<dbReference type="RefSeq" id="WP_067669546.1">
    <property type="nucleotide sequence ID" value="NZ_CBCSIK010000006.1"/>
</dbReference>
<feature type="region of interest" description="Disordered" evidence="1">
    <location>
        <begin position="419"/>
        <end position="493"/>
    </location>
</feature>
<keyword evidence="3" id="KW-1185">Reference proteome</keyword>
<evidence type="ECO:0000313" key="2">
    <source>
        <dbReference type="EMBL" id="KYQ71693.1"/>
    </source>
</evidence>
<reference evidence="2 3" key="1">
    <citation type="submission" date="2016-03" db="EMBL/GenBank/DDBJ databases">
        <title>Acinetobacter genomospecies 28 strain ANC 4149.</title>
        <authorList>
            <person name="Radolfova-Krizova L."/>
            <person name="Nemec A."/>
        </authorList>
    </citation>
    <scope>NUCLEOTIDE SEQUENCE [LARGE SCALE GENOMIC DNA]</scope>
    <source>
        <strain evidence="2 3">ANC 4149</strain>
    </source>
</reference>
<dbReference type="STRING" id="1806892.AZH43_02265"/>
<protein>
    <submittedName>
        <fullName evidence="2">EcsC family protein</fullName>
    </submittedName>
</protein>
<accession>A0A151Y0X1</accession>
<feature type="compositionally biased region" description="Acidic residues" evidence="1">
    <location>
        <begin position="437"/>
        <end position="450"/>
    </location>
</feature>
<dbReference type="InterPro" id="IPR024787">
    <property type="entry name" value="EcsC"/>
</dbReference>
<dbReference type="PANTHER" id="PTHR41260">
    <property type="entry name" value="PROTEIN ECSC"/>
    <property type="match status" value="1"/>
</dbReference>
<evidence type="ECO:0000256" key="1">
    <source>
        <dbReference type="SAM" id="MobiDB-lite"/>
    </source>
</evidence>
<gene>
    <name evidence="2" type="ORF">AZH43_02265</name>
</gene>
<dbReference type="EMBL" id="LUAW01000023">
    <property type="protein sequence ID" value="KYQ71693.1"/>
    <property type="molecule type" value="Genomic_DNA"/>
</dbReference>
<dbReference type="AlphaFoldDB" id="A0A151Y0X1"/>
<dbReference type="OrthoDB" id="5568290at2"/>
<organism evidence="2 3">
    <name type="scientific">Acinetobacter pragensis</name>
    <dbReference type="NCBI Taxonomy" id="1806892"/>
    <lineage>
        <taxon>Bacteria</taxon>
        <taxon>Pseudomonadati</taxon>
        <taxon>Pseudomonadota</taxon>
        <taxon>Gammaproteobacteria</taxon>
        <taxon>Moraxellales</taxon>
        <taxon>Moraxellaceae</taxon>
        <taxon>Acinetobacter</taxon>
    </lineage>
</organism>
<dbReference type="Proteomes" id="UP000076276">
    <property type="component" value="Unassembled WGS sequence"/>
</dbReference>
<sequence length="493" mass="53888">MADSNNKQTAGFLSNAFGVAKKLSATGASLLNHVAPDSVSKFSASENRTQVLEGTAQNQGLFKVKSYENPQQVLREHVPNVSRQLLGRHYSKVNNVANFVSPQFSDKISDYLFDQLNQFSNSLSSIDDVLDQAGVRDLEELTQDVDRSKRISQALAEQNKWIASLQGALTGAAGGIGATIDIPASLIMSLRVIYQVGRSYGFDLSKESDQDIVQHIFKQIDLGIIAEKQALLMALKALSSTIQNSDISQLQQMLGSGNDIDALKKYLFDENGEYKWAWLNQMPKISVLDRLSKLTPLASAGVSAIYSRRLVDEVNQKAQVVFFNAREYLIQHADHQLSPLAAYEKSLDLLAQAAPKLLESFKSAEHNLAEPVLDQEIALAGNKNISQVKVLKKGQAKKAEPEEKAAQVSDRLDALAKKEVAPSEAVPPQKPALSETFDADEIDSDGLADEFTDKQAVQDAETAAQPEAENTEEPVKKAVKKRVTKKTAGNPPK</sequence>